<dbReference type="PROSITE" id="PS51206">
    <property type="entry name" value="SF3_HELICASE_1"/>
    <property type="match status" value="1"/>
</dbReference>
<dbReference type="GO" id="GO:0005524">
    <property type="term" value="F:ATP binding"/>
    <property type="evidence" value="ECO:0007669"/>
    <property type="project" value="UniProtKB-KW"/>
</dbReference>
<keyword evidence="3" id="KW-0233">DNA recombination</keyword>
<comment type="caution">
    <text evidence="6">The sequence shown here is derived from an EMBL/GenBank/DDBJ whole genome shotgun (WGS) entry which is preliminary data.</text>
</comment>
<dbReference type="GO" id="GO:0043139">
    <property type="term" value="F:5'-3' DNA helicase activity"/>
    <property type="evidence" value="ECO:0007669"/>
    <property type="project" value="UniProtKB-EC"/>
</dbReference>
<keyword evidence="1 3" id="KW-0547">Nucleotide-binding</keyword>
<gene>
    <name evidence="6" type="ORF">SSX86_003401</name>
</gene>
<dbReference type="InterPro" id="IPR027417">
    <property type="entry name" value="P-loop_NTPase"/>
</dbReference>
<dbReference type="EMBL" id="JBCNJP010000007">
    <property type="protein sequence ID" value="KAK9075082.1"/>
    <property type="molecule type" value="Genomic_DNA"/>
</dbReference>
<evidence type="ECO:0000256" key="4">
    <source>
        <dbReference type="SAM" id="Coils"/>
    </source>
</evidence>
<evidence type="ECO:0000259" key="5">
    <source>
        <dbReference type="PROSITE" id="PS51206"/>
    </source>
</evidence>
<dbReference type="Pfam" id="PF05970">
    <property type="entry name" value="PIF1"/>
    <property type="match status" value="1"/>
</dbReference>
<evidence type="ECO:0000256" key="1">
    <source>
        <dbReference type="ARBA" id="ARBA00022741"/>
    </source>
</evidence>
<dbReference type="GO" id="GO:0000723">
    <property type="term" value="P:telomere maintenance"/>
    <property type="evidence" value="ECO:0007669"/>
    <property type="project" value="InterPro"/>
</dbReference>
<comment type="catalytic activity">
    <reaction evidence="3">
        <text>ATP + H2O = ADP + phosphate + H(+)</text>
        <dbReference type="Rhea" id="RHEA:13065"/>
        <dbReference type="ChEBI" id="CHEBI:15377"/>
        <dbReference type="ChEBI" id="CHEBI:15378"/>
        <dbReference type="ChEBI" id="CHEBI:30616"/>
        <dbReference type="ChEBI" id="CHEBI:43474"/>
        <dbReference type="ChEBI" id="CHEBI:456216"/>
        <dbReference type="EC" id="5.6.2.3"/>
    </reaction>
</comment>
<proteinExistence type="inferred from homology"/>
<keyword evidence="3" id="KW-0347">Helicase</keyword>
<keyword evidence="2 3" id="KW-0067">ATP-binding</keyword>
<dbReference type="PANTHER" id="PTHR10492:SF96">
    <property type="entry name" value="ATP-DEPENDENT DNA HELICASE"/>
    <property type="match status" value="1"/>
</dbReference>
<name>A0AAP0DLQ7_9ASTR</name>
<keyword evidence="4" id="KW-0175">Coiled coil</keyword>
<keyword evidence="7" id="KW-1185">Reference proteome</keyword>
<dbReference type="SUPFAM" id="SSF52540">
    <property type="entry name" value="P-loop containing nucleoside triphosphate hydrolases"/>
    <property type="match status" value="2"/>
</dbReference>
<evidence type="ECO:0000313" key="7">
    <source>
        <dbReference type="Proteomes" id="UP001408789"/>
    </source>
</evidence>
<protein>
    <recommendedName>
        <fullName evidence="3">ATP-dependent DNA helicase</fullName>
        <ecNumber evidence="3">5.6.2.3</ecNumber>
    </recommendedName>
</protein>
<accession>A0AAP0DLQ7</accession>
<dbReference type="Pfam" id="PF21530">
    <property type="entry name" value="Pif1_2B_dom"/>
    <property type="match status" value="1"/>
</dbReference>
<evidence type="ECO:0000256" key="2">
    <source>
        <dbReference type="ARBA" id="ARBA00022840"/>
    </source>
</evidence>
<dbReference type="GO" id="GO:0016787">
    <property type="term" value="F:hydrolase activity"/>
    <property type="evidence" value="ECO:0007669"/>
    <property type="project" value="UniProtKB-KW"/>
</dbReference>
<keyword evidence="3" id="KW-0234">DNA repair</keyword>
<organism evidence="6 7">
    <name type="scientific">Deinandra increscens subsp. villosa</name>
    <dbReference type="NCBI Taxonomy" id="3103831"/>
    <lineage>
        <taxon>Eukaryota</taxon>
        <taxon>Viridiplantae</taxon>
        <taxon>Streptophyta</taxon>
        <taxon>Embryophyta</taxon>
        <taxon>Tracheophyta</taxon>
        <taxon>Spermatophyta</taxon>
        <taxon>Magnoliopsida</taxon>
        <taxon>eudicotyledons</taxon>
        <taxon>Gunneridae</taxon>
        <taxon>Pentapetalae</taxon>
        <taxon>asterids</taxon>
        <taxon>campanulids</taxon>
        <taxon>Asterales</taxon>
        <taxon>Asteraceae</taxon>
        <taxon>Asteroideae</taxon>
        <taxon>Heliantheae alliance</taxon>
        <taxon>Madieae</taxon>
        <taxon>Madiinae</taxon>
        <taxon>Deinandra</taxon>
    </lineage>
</organism>
<dbReference type="CDD" id="cd18809">
    <property type="entry name" value="SF1_C_RecD"/>
    <property type="match status" value="1"/>
</dbReference>
<dbReference type="PANTHER" id="PTHR10492">
    <property type="match status" value="1"/>
</dbReference>
<reference evidence="6 7" key="1">
    <citation type="submission" date="2024-04" db="EMBL/GenBank/DDBJ databases">
        <title>The reference genome of an endangered Asteraceae, Deinandra increscens subsp. villosa, native to the Central Coast of California.</title>
        <authorList>
            <person name="Guilliams M."/>
            <person name="Hasenstab-Lehman K."/>
            <person name="Meyer R."/>
            <person name="Mcevoy S."/>
        </authorList>
    </citation>
    <scope>NUCLEOTIDE SEQUENCE [LARGE SCALE GENOMIC DNA]</scope>
    <source>
        <tissue evidence="6">Leaf</tissue>
    </source>
</reference>
<evidence type="ECO:0000256" key="3">
    <source>
        <dbReference type="RuleBase" id="RU363044"/>
    </source>
</evidence>
<dbReference type="GO" id="GO:0006281">
    <property type="term" value="P:DNA repair"/>
    <property type="evidence" value="ECO:0007669"/>
    <property type="project" value="UniProtKB-KW"/>
</dbReference>
<keyword evidence="3" id="KW-0378">Hydrolase</keyword>
<feature type="domain" description="SF3 helicase" evidence="5">
    <location>
        <begin position="922"/>
        <end position="1204"/>
    </location>
</feature>
<sequence length="1448" mass="166733">MHNRRRRSRESFDATLGSLSSTQARRRANFLSRRSSVPSLYIDCGDCTNVCSKCLAKFWDDEKLTSSPANGPPKYNQCCKNGTVRFPFPRPPPVLLRDLLLDSHFQEYIRGYNSMFSMTSFGANVDDEINDGPNPYVFKVEGQICHRIGSLCPTNNRNPVYLQLYIYDTENEVANRLRIFNNDNEPSKYRPEIVTALLSMLESNNEFVKLFRTARDLCNASDVSDFSVCLFNSPRQVSYDIPSPGCIGAIVLGDDSSLNEYDIILHLKDDVRKRISKLHPSYMPLQYPLLFPYGDTGWSREMKLRGESEGKQLTMNMFYSYQLHDRQNVYSLILRSGRLLQQYIVDAYVCIEQSRLDYIRDHQNYYRSELLRGVHDAVLRGDTEGQSVGKRMFLPSSFTGGPRYMYKHYQDALAICRVYGNPQYFITFTCNSNWPEIQRYISQIPSTKSQNRPEMVSRVFRMKVNSLVSFLKNKKPFGTVTAHLYTIEFQKRGLPHCHLLLWVEDMYKIHTPEQIDKYISAEIPNPNTDQELYKIVSEFMIHGPCGYLNRKATCMASSETCAKKFPKDYIEETVLDTNGYAHYKRTASGFTVIRNGISIDNGFVVPYNRTLSLHFCAHINVEYCGWSMLIKYLFKYISKGADRIRFTITRNPPQHNNNQPSQSNAIDEIKNFQDGRFICAYEASWRILNFPIHERNPAVQVLAVHLENLQSLTFKDSDRLEYVANNPFIRKTTLTEWLQKNRYDPSGRHLRYVDYLKEFRWDASARAWIRRAYHKTPTIGRLTYVHPTCGETFYLRMLLFHQVGCQSYEDIRTVSGQILNTYRAACEKLGLLGNDREWLDTLEEASFTSTSIELRTLFTHMLLYCNVTNPVQLWNEYWHKMSDDITYRHGYINPEDLKQYVLYEIELLLRSLSPTATLSNYDLPLPKQNLLAQLENRLLMEEKNYDRVALSEEHEKLKNELHSHQRLIYDYVIDTLQSNKQVLAFVYGHGGTGKTFLWKTIICALRSKGDIVLAVAASGIASLLLPGGRTAHSRFRLPIDLTKFSTYNISKNTNLAKLLIDTKLIIWDEAPMSERKCLESLDRTLKDLLDTPNVPFGGKSLLLGGDFRQTLPVKQKATKSQILEMSLPRSPLWIQFKIFRLTENLRLRQPNLDPFKRHELTQFSAWLLDIGNGTINIPSNMNSNDTKIIEIPNKFLIPYTDSALQELITYIYDNSTLTNPTAETLSQKAIVCPKNETVDEINDIVLKMTSGNMTTYFSTDTVVPHVTNEGETEILYPTEYLNSLQFSGLPPHRLELKKNTPIILLRNINQSLGLCNGTRLIVSQPLHNVIEAHIITGTSIGKRVYIPRITLTHNDKELPFYLKRKQFPVKVCYAMTINKSQGQSLSKIGIYLPHPPFGHGQLYVALSRATSSNALKILITPNDDHPPNCTKNVVYSDFLAEIERTIHT</sequence>
<keyword evidence="3" id="KW-0227">DNA damage</keyword>
<dbReference type="InterPro" id="IPR025476">
    <property type="entry name" value="Helitron_helicase-like"/>
</dbReference>
<dbReference type="GO" id="GO:0006310">
    <property type="term" value="P:DNA recombination"/>
    <property type="evidence" value="ECO:0007669"/>
    <property type="project" value="UniProtKB-KW"/>
</dbReference>
<dbReference type="InterPro" id="IPR014015">
    <property type="entry name" value="Helicase_SF3_DNA-vir"/>
</dbReference>
<comment type="cofactor">
    <cofactor evidence="3">
        <name>Mg(2+)</name>
        <dbReference type="ChEBI" id="CHEBI:18420"/>
    </cofactor>
</comment>
<dbReference type="Gene3D" id="3.40.50.300">
    <property type="entry name" value="P-loop containing nucleotide triphosphate hydrolases"/>
    <property type="match status" value="1"/>
</dbReference>
<dbReference type="InterPro" id="IPR049163">
    <property type="entry name" value="Pif1-like_2B_dom"/>
</dbReference>
<dbReference type="FunFam" id="3.40.50.300:FF:002884">
    <property type="entry name" value="ATP-dependent DNA helicase"/>
    <property type="match status" value="1"/>
</dbReference>
<evidence type="ECO:0000313" key="6">
    <source>
        <dbReference type="EMBL" id="KAK9075082.1"/>
    </source>
</evidence>
<dbReference type="Proteomes" id="UP001408789">
    <property type="component" value="Unassembled WGS sequence"/>
</dbReference>
<dbReference type="Pfam" id="PF14214">
    <property type="entry name" value="Helitron_like_N"/>
    <property type="match status" value="1"/>
</dbReference>
<comment type="similarity">
    <text evidence="3">Belongs to the helicase family.</text>
</comment>
<dbReference type="InterPro" id="IPR010285">
    <property type="entry name" value="DNA_helicase_pif1-like_DEAD"/>
</dbReference>
<dbReference type="EC" id="5.6.2.3" evidence="3"/>
<feature type="coiled-coil region" evidence="4">
    <location>
        <begin position="940"/>
        <end position="967"/>
    </location>
</feature>